<evidence type="ECO:0000313" key="3">
    <source>
        <dbReference type="Proteomes" id="UP001236620"/>
    </source>
</evidence>
<dbReference type="Proteomes" id="UP001236620">
    <property type="component" value="Unassembled WGS sequence"/>
</dbReference>
<evidence type="ECO:0000313" key="2">
    <source>
        <dbReference type="EMBL" id="MDQ0567381.1"/>
    </source>
</evidence>
<feature type="chain" id="PRO_5045252257" evidence="1">
    <location>
        <begin position="23"/>
        <end position="2146"/>
    </location>
</feature>
<accession>A0ABU0ND54</accession>
<sequence length="2146" mass="240574">MASKGKLLSIIAGLLVSSSSVAGVTVGVLHNKRKLDAKTLNLTNDIPENVRSLKILYTENQQLILDQINVQRKILRTEKSHIEIELKDVEFKFNPSVVPSVTISAKKSSKFLKGSVEIKFNKPNISSLIKEESRNLGIFEVRTIEKVIERLVEINVLDNKDFNAEKIKQNFDIQINEQQKTIKVKAKSDSIFYVGEVEFSYNLPQFSTLQSIETQINGLVDDQPDTILDKFFEINKEILEQDTVKITREQLKFELVENEAKITVENNINYEGSINVSYSVKTNIASLQLETNAGSFDSDEANAIIEAFINKNKAKLPGLTRNDFEVVSNSNGKLKIKVVDNNNSFQGEIEIDYLVKTDISTLELNTNAGAFNSNQANAIIEKFINDNKQKLPGFSVASFDILTNQNNVLKIKVKANNTQYQGTVEISYSVRTFINQVDGVQTNVGAFNSNNTDEIIQEFIRLNAEKLPGLTKENLQVVGSASNTQVTVKVVGSDKYQGQITLNFTVKTKIDEISGLNTNVGAFNSNNTNEIIQEFIRLNNQKLPGLTKENLQVVGSASNTQVTVKVVGSDKYQGQITLNFTVKTKIEEIDQLNTNAGSFDSKDADQIINAFISKNSDKLSGLTRNDLEPVGEIGENSLTVKVKNTNTKFQGQITINFKIRTVINSLTPNTNAGSFDSYNFDQIINAFIEKNQQLQGLTKSNFQVVGEPTANSVTVKVVRSDKYQGQITINFTIKTKIEEIDQLNTNAGSFDSKDADQIINAFISKNSDKLNGLTRNDLEPVGEIGENSLTVKVKNTNTKFQGTITIVFKIRIAIDSVVTSRNTGSFNSYNKDQIINAFIQNNTQLQGLTKDNFEVVGSPTANSVNVKVVNSDEFKGQITINFTIKKDISTLNLDKDAGAFDSTEKNAIIEAFIKKNKTQLYGLTKDDFDVISNNNGKLKITVKSDNTQYQGTVEISYSVRTFINQVRGVQTNVGAFNSNNTDEIIQEFIRLNNQKLPGLTKENLQVVGSASNTQVTVKVVGSDKYQGQITLNFTVKTKINEINGLNRNAGIFNSNTPAAIISQFIQNNKDKLPGLNADSFNVLSNGNGKLKIQVKADNNSFQGTVEINYSVRDQFNTIQKIVKDINDLKNNDTQSVLNRFIELNSNLLNSHKITRQQLRVQVNDNIATITVNGNDKYQGSIQVNLRLSKQTNDYLNVLEKDDRDSILKAINSLNKWNLSLNDLNIQVQGNTATITGKTEKNKKFIGTITAQFGLKATYKDKNKELTRIGFFKNSFGEWQIEKINEDTNKVVPNLPTFINSLESAFTRNRNATISGLESWDTSNVTNMKSMFQHATKFNQALGDKFITSKVTNMSFMFNRAHRFNSSLGNNFNTSNVTDMEGMFKEAKSFDQVLGENFNTSKVTNMKEMFYQAHKFNKSLGNFFDTSLVTTMESMFGEAKVFNGSLGNKFNTSKVTDMRWMFWKAEKFNQSLGNSFNTSQATTMEGMFQEAKAFNQVLGDKFNTSKVTNMKQMFYHANSFNKSLGNNFNTSQVTTMESMFGGARVFNQSLGNLFNTSKVTNMSWMFWKAEKFNQSLGNSFNTSQATTMEGMFKEARAFNQVLGDNFNTSNVTNMSQMFAEAKVFSQSLGGKFNTSKVTNMSWMFWKAEKFNQSLGNSFNTSQVTTMEGMFKEARAFNQVLGDNFNTSNVTNMSQMFAEAKVFSQLLGGKFNTSKVTDMSWMFWRAEKFNSSLGNDFNTSQVTTMEGMFKEARAFNQVLGDKFNTSKVTNMKQMFYQAHVFNKSLGNSFDTSKVTTMEGMFSGAREFNQVLGNNFNTSKVENMKDMFSGASKFNSSLGDKFDTSNVKTMQNMFANASLFNQSLGGNFNTKNVTNMQSMFHSAIKFNKSLGDKFDTSKVTTMQSMFHQAHSFNSSLGNKFDTKNVTNMQSMFDTAKSFNQSLGDKFDTSQVTTMYHMFYDAISFNQSLGNKFDTSQVTSMRLMFYNTPFNQSLGDKFDTSKVTNMQRMFLNAKSFNQSLGDKFDTSQVTNMERMFAGASSFNQDISHFNTSKVTDIESMFSGASSFNQNINTQEKQKADGSKYTAWDVSKVENMKEMFKNAKAFNQNISKWNVTISDAEKFKDFNSGANAEFKDQKLPEKIRNSLRTNS</sequence>
<name>A0ABU0ND54_9MOLU</name>
<dbReference type="EMBL" id="JAUSWP010000001">
    <property type="protein sequence ID" value="MDQ0567381.1"/>
    <property type="molecule type" value="Genomic_DNA"/>
</dbReference>
<dbReference type="NCBIfam" id="TIGR02167">
    <property type="entry name" value="Liste_lipo_26"/>
    <property type="match status" value="6"/>
</dbReference>
<dbReference type="InterPro" id="IPR005046">
    <property type="entry name" value="DUF285"/>
</dbReference>
<feature type="signal peptide" evidence="1">
    <location>
        <begin position="1"/>
        <end position="22"/>
    </location>
</feature>
<protein>
    <submittedName>
        <fullName evidence="2">Surface protein</fullName>
    </submittedName>
</protein>
<keyword evidence="1" id="KW-0732">Signal</keyword>
<proteinExistence type="predicted"/>
<keyword evidence="3" id="KW-1185">Reference proteome</keyword>
<gene>
    <name evidence="2" type="ORF">J2Z63_000002</name>
</gene>
<dbReference type="RefSeq" id="WP_307443745.1">
    <property type="nucleotide sequence ID" value="NZ_JAUSWP010000001.1"/>
</dbReference>
<dbReference type="InterPro" id="IPR011889">
    <property type="entry name" value="Liste_lipo_26"/>
</dbReference>
<dbReference type="Pfam" id="PF03382">
    <property type="entry name" value="DUF285"/>
    <property type="match status" value="5"/>
</dbReference>
<organism evidence="2 3">
    <name type="scientific">Mycoplasma yeatsii</name>
    <dbReference type="NCBI Taxonomy" id="51365"/>
    <lineage>
        <taxon>Bacteria</taxon>
        <taxon>Bacillati</taxon>
        <taxon>Mycoplasmatota</taxon>
        <taxon>Mollicutes</taxon>
        <taxon>Mycoplasmataceae</taxon>
        <taxon>Mycoplasma</taxon>
    </lineage>
</organism>
<evidence type="ECO:0000256" key="1">
    <source>
        <dbReference type="SAM" id="SignalP"/>
    </source>
</evidence>
<comment type="caution">
    <text evidence="2">The sequence shown here is derived from an EMBL/GenBank/DDBJ whole genome shotgun (WGS) entry which is preliminary data.</text>
</comment>
<reference evidence="2" key="1">
    <citation type="submission" date="2023-07" db="EMBL/GenBank/DDBJ databases">
        <title>Genomic Encyclopedia of Type Strains, Phase IV (KMG-IV): sequencing the most valuable type-strain genomes for metagenomic binning, comparative biology and taxonomic classification.</title>
        <authorList>
            <person name="Goeker M."/>
        </authorList>
    </citation>
    <scope>NUCLEOTIDE SEQUENCE [LARGE SCALE GENOMIC DNA]</scope>
    <source>
        <strain evidence="2">DSM 22019</strain>
    </source>
</reference>